<protein>
    <submittedName>
        <fullName evidence="1">Uncharacterized protein</fullName>
    </submittedName>
</protein>
<dbReference type="Proteomes" id="UP001386955">
    <property type="component" value="Unassembled WGS sequence"/>
</dbReference>
<sequence length="66" mass="7733">MIWKRKEEAANSFGAVSSFLPPSLPHHLFLFFHHRIIDLFLPFSASLHFQYLFHCFSSRHFGGLTL</sequence>
<accession>A0AAN9S144</accession>
<organism evidence="1 2">
    <name type="scientific">Psophocarpus tetragonolobus</name>
    <name type="common">Winged bean</name>
    <name type="synonym">Dolichos tetragonolobus</name>
    <dbReference type="NCBI Taxonomy" id="3891"/>
    <lineage>
        <taxon>Eukaryota</taxon>
        <taxon>Viridiplantae</taxon>
        <taxon>Streptophyta</taxon>
        <taxon>Embryophyta</taxon>
        <taxon>Tracheophyta</taxon>
        <taxon>Spermatophyta</taxon>
        <taxon>Magnoliopsida</taxon>
        <taxon>eudicotyledons</taxon>
        <taxon>Gunneridae</taxon>
        <taxon>Pentapetalae</taxon>
        <taxon>rosids</taxon>
        <taxon>fabids</taxon>
        <taxon>Fabales</taxon>
        <taxon>Fabaceae</taxon>
        <taxon>Papilionoideae</taxon>
        <taxon>50 kb inversion clade</taxon>
        <taxon>NPAAA clade</taxon>
        <taxon>indigoferoid/millettioid clade</taxon>
        <taxon>Phaseoleae</taxon>
        <taxon>Psophocarpus</taxon>
    </lineage>
</organism>
<evidence type="ECO:0000313" key="1">
    <source>
        <dbReference type="EMBL" id="KAK7386795.1"/>
    </source>
</evidence>
<reference evidence="1 2" key="1">
    <citation type="submission" date="2024-01" db="EMBL/GenBank/DDBJ databases">
        <title>The genomes of 5 underutilized Papilionoideae crops provide insights into root nodulation and disease resistanc.</title>
        <authorList>
            <person name="Jiang F."/>
        </authorList>
    </citation>
    <scope>NUCLEOTIDE SEQUENCE [LARGE SCALE GENOMIC DNA]</scope>
    <source>
        <strain evidence="1">DUOXIRENSHENG_FW03</strain>
        <tissue evidence="1">Leaves</tissue>
    </source>
</reference>
<gene>
    <name evidence="1" type="ORF">VNO78_27131</name>
</gene>
<dbReference type="EMBL" id="JAYMYS010000007">
    <property type="protein sequence ID" value="KAK7386795.1"/>
    <property type="molecule type" value="Genomic_DNA"/>
</dbReference>
<evidence type="ECO:0000313" key="2">
    <source>
        <dbReference type="Proteomes" id="UP001386955"/>
    </source>
</evidence>
<comment type="caution">
    <text evidence="1">The sequence shown here is derived from an EMBL/GenBank/DDBJ whole genome shotgun (WGS) entry which is preliminary data.</text>
</comment>
<keyword evidence="2" id="KW-1185">Reference proteome</keyword>
<name>A0AAN9S144_PSOTE</name>
<dbReference type="AlphaFoldDB" id="A0AAN9S144"/>
<proteinExistence type="predicted"/>